<name>A0ABU6QMD0_9FABA</name>
<sequence length="69" mass="7778">RAKKRIGKLSNGSPLALFIHIYTHSSFLPNRNNSFTGGRLLRDRCLHHSKWSVQLLLNASITVNFSSLS</sequence>
<comment type="caution">
    <text evidence="1">The sequence shown here is derived from an EMBL/GenBank/DDBJ whole genome shotgun (WGS) entry which is preliminary data.</text>
</comment>
<evidence type="ECO:0000313" key="1">
    <source>
        <dbReference type="EMBL" id="MED6112988.1"/>
    </source>
</evidence>
<feature type="non-terminal residue" evidence="1">
    <location>
        <position position="1"/>
    </location>
</feature>
<organism evidence="1 2">
    <name type="scientific">Stylosanthes scabra</name>
    <dbReference type="NCBI Taxonomy" id="79078"/>
    <lineage>
        <taxon>Eukaryota</taxon>
        <taxon>Viridiplantae</taxon>
        <taxon>Streptophyta</taxon>
        <taxon>Embryophyta</taxon>
        <taxon>Tracheophyta</taxon>
        <taxon>Spermatophyta</taxon>
        <taxon>Magnoliopsida</taxon>
        <taxon>eudicotyledons</taxon>
        <taxon>Gunneridae</taxon>
        <taxon>Pentapetalae</taxon>
        <taxon>rosids</taxon>
        <taxon>fabids</taxon>
        <taxon>Fabales</taxon>
        <taxon>Fabaceae</taxon>
        <taxon>Papilionoideae</taxon>
        <taxon>50 kb inversion clade</taxon>
        <taxon>dalbergioids sensu lato</taxon>
        <taxon>Dalbergieae</taxon>
        <taxon>Pterocarpus clade</taxon>
        <taxon>Stylosanthes</taxon>
    </lineage>
</organism>
<proteinExistence type="predicted"/>
<accession>A0ABU6QMD0</accession>
<reference evidence="1 2" key="1">
    <citation type="journal article" date="2023" name="Plants (Basel)">
        <title>Bridging the Gap: Combining Genomics and Transcriptomics Approaches to Understand Stylosanthes scabra, an Orphan Legume from the Brazilian Caatinga.</title>
        <authorList>
            <person name="Ferreira-Neto J.R.C."/>
            <person name="da Silva M.D."/>
            <person name="Binneck E."/>
            <person name="de Melo N.F."/>
            <person name="da Silva R.H."/>
            <person name="de Melo A.L.T.M."/>
            <person name="Pandolfi V."/>
            <person name="Bustamante F.O."/>
            <person name="Brasileiro-Vidal A.C."/>
            <person name="Benko-Iseppon A.M."/>
        </authorList>
    </citation>
    <scope>NUCLEOTIDE SEQUENCE [LARGE SCALE GENOMIC DNA]</scope>
    <source>
        <tissue evidence="1">Leaves</tissue>
    </source>
</reference>
<dbReference type="EMBL" id="JASCZI010000689">
    <property type="protein sequence ID" value="MED6112988.1"/>
    <property type="molecule type" value="Genomic_DNA"/>
</dbReference>
<keyword evidence="2" id="KW-1185">Reference proteome</keyword>
<evidence type="ECO:0000313" key="2">
    <source>
        <dbReference type="Proteomes" id="UP001341840"/>
    </source>
</evidence>
<protein>
    <submittedName>
        <fullName evidence="1">Uncharacterized protein</fullName>
    </submittedName>
</protein>
<gene>
    <name evidence="1" type="ORF">PIB30_066873</name>
</gene>
<dbReference type="Proteomes" id="UP001341840">
    <property type="component" value="Unassembled WGS sequence"/>
</dbReference>